<dbReference type="KEGG" id="rcf:Poly24_40130"/>
<evidence type="ECO:0008006" key="3">
    <source>
        <dbReference type="Google" id="ProtNLM"/>
    </source>
</evidence>
<gene>
    <name evidence="1" type="ORF">Poly24_40130</name>
</gene>
<name>A0A518JXM5_9BACT</name>
<proteinExistence type="predicted"/>
<reference evidence="1 2" key="1">
    <citation type="submission" date="2019-02" db="EMBL/GenBank/DDBJ databases">
        <title>Deep-cultivation of Planctomycetes and their phenomic and genomic characterization uncovers novel biology.</title>
        <authorList>
            <person name="Wiegand S."/>
            <person name="Jogler M."/>
            <person name="Boedeker C."/>
            <person name="Pinto D."/>
            <person name="Vollmers J."/>
            <person name="Rivas-Marin E."/>
            <person name="Kohn T."/>
            <person name="Peeters S.H."/>
            <person name="Heuer A."/>
            <person name="Rast P."/>
            <person name="Oberbeckmann S."/>
            <person name="Bunk B."/>
            <person name="Jeske O."/>
            <person name="Meyerdierks A."/>
            <person name="Storesund J.E."/>
            <person name="Kallscheuer N."/>
            <person name="Luecker S."/>
            <person name="Lage O.M."/>
            <person name="Pohl T."/>
            <person name="Merkel B.J."/>
            <person name="Hornburger P."/>
            <person name="Mueller R.-W."/>
            <person name="Bruemmer F."/>
            <person name="Labrenz M."/>
            <person name="Spormann A.M."/>
            <person name="Op den Camp H."/>
            <person name="Overmann J."/>
            <person name="Amann R."/>
            <person name="Jetten M.S.M."/>
            <person name="Mascher T."/>
            <person name="Medema M.H."/>
            <person name="Devos D.P."/>
            <person name="Kaster A.-K."/>
            <person name="Ovreas L."/>
            <person name="Rohde M."/>
            <person name="Galperin M.Y."/>
            <person name="Jogler C."/>
        </authorList>
    </citation>
    <scope>NUCLEOTIDE SEQUENCE [LARGE SCALE GENOMIC DNA]</scope>
    <source>
        <strain evidence="1 2">Poly24</strain>
    </source>
</reference>
<dbReference type="InterPro" id="IPR021474">
    <property type="entry name" value="DUF3127"/>
</dbReference>
<dbReference type="RefSeq" id="WP_145099292.1">
    <property type="nucleotide sequence ID" value="NZ_CP036348.1"/>
</dbReference>
<protein>
    <recommendedName>
        <fullName evidence="3">DUF3127 domain-containing protein</fullName>
    </recommendedName>
</protein>
<dbReference type="Proteomes" id="UP000315082">
    <property type="component" value="Chromosome"/>
</dbReference>
<dbReference type="AlphaFoldDB" id="A0A518JXM5"/>
<dbReference type="Pfam" id="PF11325">
    <property type="entry name" value="DUF3127"/>
    <property type="match status" value="1"/>
</dbReference>
<evidence type="ECO:0000313" key="1">
    <source>
        <dbReference type="EMBL" id="QDV70293.1"/>
    </source>
</evidence>
<accession>A0A518JXM5</accession>
<dbReference type="OrthoDB" id="598142at2"/>
<sequence>MSEAKVKGIVHLVEETKTYGAKGFRKRMVVLSQDFGSFTNYVPLEFTRDNCDLANDLNVGDEIEVNYRLNGRKWQKDSNSEVKYFLSAEAMGFKAVGNAPAAGGRGDAASANDAFSEVSYDEGDVPF</sequence>
<dbReference type="EMBL" id="CP036348">
    <property type="protein sequence ID" value="QDV70293.1"/>
    <property type="molecule type" value="Genomic_DNA"/>
</dbReference>
<keyword evidence="2" id="KW-1185">Reference proteome</keyword>
<organism evidence="1 2">
    <name type="scientific">Rosistilla carotiformis</name>
    <dbReference type="NCBI Taxonomy" id="2528017"/>
    <lineage>
        <taxon>Bacteria</taxon>
        <taxon>Pseudomonadati</taxon>
        <taxon>Planctomycetota</taxon>
        <taxon>Planctomycetia</taxon>
        <taxon>Pirellulales</taxon>
        <taxon>Pirellulaceae</taxon>
        <taxon>Rosistilla</taxon>
    </lineage>
</organism>
<evidence type="ECO:0000313" key="2">
    <source>
        <dbReference type="Proteomes" id="UP000315082"/>
    </source>
</evidence>